<protein>
    <submittedName>
        <fullName evidence="2">WLM domain protein</fullName>
    </submittedName>
</protein>
<dbReference type="RefSeq" id="WP_135656527.1">
    <property type="nucleotide sequence ID" value="NZ_JAJUFJ010000010.1"/>
</dbReference>
<dbReference type="Proteomes" id="UP000297714">
    <property type="component" value="Unassembled WGS sequence"/>
</dbReference>
<keyword evidence="3" id="KW-1185">Reference proteome</keyword>
<comment type="caution">
    <text evidence="2">The sequence shown here is derived from an EMBL/GenBank/DDBJ whole genome shotgun (WGS) entry which is preliminary data.</text>
</comment>
<evidence type="ECO:0000259" key="1">
    <source>
        <dbReference type="Pfam" id="PF01863"/>
    </source>
</evidence>
<dbReference type="CDD" id="cd07344">
    <property type="entry name" value="M48_yhfN_like"/>
    <property type="match status" value="1"/>
</dbReference>
<proteinExistence type="predicted"/>
<dbReference type="InterPro" id="IPR002725">
    <property type="entry name" value="YgjP-like_metallopeptidase"/>
</dbReference>
<dbReference type="EMBL" id="SRMQ01000001">
    <property type="protein sequence ID" value="TGJ77662.1"/>
    <property type="molecule type" value="Genomic_DNA"/>
</dbReference>
<dbReference type="OrthoDB" id="581382at2"/>
<dbReference type="Pfam" id="PF01863">
    <property type="entry name" value="YgjP-like"/>
    <property type="match status" value="1"/>
</dbReference>
<reference evidence="2 3" key="1">
    <citation type="submission" date="2019-04" db="EMBL/GenBank/DDBJ databases">
        <authorList>
            <person name="Poehlein A."/>
            <person name="Bengelsdorf F.R."/>
            <person name="Duerre P."/>
            <person name="Daniel R."/>
        </authorList>
    </citation>
    <scope>NUCLEOTIDE SEQUENCE [LARGE SCALE GENOMIC DNA]</scope>
    <source>
        <strain evidence="2 3">BS-1</strain>
    </source>
</reference>
<dbReference type="Gene3D" id="3.30.2010.10">
    <property type="entry name" value="Metalloproteases ('zincins'), catalytic domain"/>
    <property type="match status" value="1"/>
</dbReference>
<feature type="domain" description="YgjP-like metallopeptidase" evidence="1">
    <location>
        <begin position="11"/>
        <end position="210"/>
    </location>
</feature>
<dbReference type="InterPro" id="IPR053136">
    <property type="entry name" value="UTP_pyrophosphatase-like"/>
</dbReference>
<organism evidence="2 3">
    <name type="scientific">Caproiciproducens galactitolivorans</name>
    <dbReference type="NCBI Taxonomy" id="642589"/>
    <lineage>
        <taxon>Bacteria</taxon>
        <taxon>Bacillati</taxon>
        <taxon>Bacillota</taxon>
        <taxon>Clostridia</taxon>
        <taxon>Eubacteriales</taxon>
        <taxon>Acutalibacteraceae</taxon>
        <taxon>Caproiciproducens</taxon>
    </lineage>
</organism>
<name>A0A4Z0YLU4_9FIRM</name>
<sequence length="221" mass="25725">MEYKLIRSRRKTIAICINREGEVVVRAPLRAAQREIDRFVCEKQDWIREKSAQVMQDAAARRNLRIGAGSVLPLMGCAYPVKLADHYGFDGICFSVMPQEQEQMLLQIKHLYRLIAERFIQERIARFSKVMGVTPPGVRIGSANTSWGSCSAKNRLNFTWKLMMAAPEEIDYVVVHELAHIREHNHSPRFWKLVETVFPDYRERRKRLAETGKKLRRQGWG</sequence>
<evidence type="ECO:0000313" key="3">
    <source>
        <dbReference type="Proteomes" id="UP000297714"/>
    </source>
</evidence>
<gene>
    <name evidence="2" type="ORF">CAGA_00530</name>
</gene>
<dbReference type="AlphaFoldDB" id="A0A4Z0YLU4"/>
<evidence type="ECO:0000313" key="2">
    <source>
        <dbReference type="EMBL" id="TGJ77662.1"/>
    </source>
</evidence>
<dbReference type="PANTHER" id="PTHR30399:SF1">
    <property type="entry name" value="UTP PYROPHOSPHATASE"/>
    <property type="match status" value="1"/>
</dbReference>
<dbReference type="PANTHER" id="PTHR30399">
    <property type="entry name" value="UNCHARACTERIZED PROTEIN YGJP"/>
    <property type="match status" value="1"/>
</dbReference>
<accession>A0A4Z0YLU4</accession>